<sequence>MRFEDSVTSFHEALADLHVARVCHALDHMRLASTSSLPLPPTSDSNKDNAASLSVRDEIRRSCELKAHRLHDLSLVQLRHACTGPNVDVDEALAAFMHCVTLGAARDAATPFASCLHGLFTVQAQARLERVRSSRATAHVNEHGYIDRVFYVEALSELVTGATEIMNAVADVVQDTPVLRQVLEPIHASCAEMALQMVQLYAGDARMKAWERRAKAQAERDSREREAQVEADESLQMIDLFLDEVAFMIRVLVSYTTFLKTVCEDLGTQNAQCGFQMKVQELTGVYVVLERFYVFQSVQKATVIAEPQELEPGVYVSSVVEDVSFVLNKAFYRASQCMNYHTALSIVIALVDALESLYLPAILVLLSRPCVIPSSSAEAASVNSIDGDSTRSDDSTDNANGVSFSDALLQAVDEDLKQALQEEAKLLMTINSAYMSGKFVQALQEKIDEYSRTGFLHEASILDCLPTPIHDMTEAFHSIVSNEVQEVLSRSMCKRLLEVIRLSMNEQLKYVLTSAEYDAFGSRGSPLLRLVEREVMHNQELQRYKRALCSAPYEDLVEAVAKAITSCLECALLAVKKPCNELGALQLEREVTDILALLSTLVPQKSLRASFTRLFQVIFILNLMQPSHVVDYLARVREELSVDTIAILLQMRVDFQPEDVALAIDQLTKEVDVETKAELAPSLS</sequence>
<dbReference type="Gene3D" id="1.20.58.1970">
    <property type="match status" value="1"/>
</dbReference>
<dbReference type="PANTHER" id="PTHR24016:SF0">
    <property type="entry name" value="CONSERVED OLIGOMERIC GOLGI COMPLEX SUBUNIT 4"/>
    <property type="match status" value="1"/>
</dbReference>
<reference evidence="3" key="1">
    <citation type="submission" date="2024-01" db="EMBL/GenBank/DDBJ databases">
        <authorList>
            <person name="Webb A."/>
        </authorList>
    </citation>
    <scope>NUCLEOTIDE SEQUENCE</scope>
    <source>
        <strain evidence="3">Pm1</strain>
    </source>
</reference>
<dbReference type="Proteomes" id="UP001162060">
    <property type="component" value="Unassembled WGS sequence"/>
</dbReference>
<feature type="region of interest" description="Disordered" evidence="1">
    <location>
        <begin position="34"/>
        <end position="53"/>
    </location>
</feature>
<evidence type="ECO:0000313" key="4">
    <source>
        <dbReference type="Proteomes" id="UP001162060"/>
    </source>
</evidence>
<evidence type="ECO:0000256" key="1">
    <source>
        <dbReference type="SAM" id="MobiDB-lite"/>
    </source>
</evidence>
<gene>
    <name evidence="3" type="ORF">PM001_LOCUS2427</name>
</gene>
<dbReference type="EMBL" id="CAKLBY020000024">
    <property type="protein sequence ID" value="CAK7902094.1"/>
    <property type="molecule type" value="Genomic_DNA"/>
</dbReference>
<dbReference type="InterPro" id="IPR048682">
    <property type="entry name" value="COG4"/>
</dbReference>
<dbReference type="PANTHER" id="PTHR24016">
    <property type="entry name" value="CONSERVED OLIGOMERIC GOLGI COMPLEX SUBUNIT 4"/>
    <property type="match status" value="1"/>
</dbReference>
<protein>
    <recommendedName>
        <fullName evidence="2">COG4 transport protein middle alpha-helical bundle domain-containing protein</fullName>
    </recommendedName>
</protein>
<dbReference type="InterPro" id="IPR048684">
    <property type="entry name" value="COG4_C"/>
</dbReference>
<comment type="caution">
    <text evidence="3">The sequence shown here is derived from an EMBL/GenBank/DDBJ whole genome shotgun (WGS) entry which is preliminary data.</text>
</comment>
<dbReference type="Pfam" id="PF20662">
    <property type="entry name" value="COG4_C"/>
    <property type="match status" value="1"/>
</dbReference>
<evidence type="ECO:0000259" key="2">
    <source>
        <dbReference type="SMART" id="SM00762"/>
    </source>
</evidence>
<dbReference type="AlphaFoldDB" id="A0AAV1T6T1"/>
<organism evidence="3 4">
    <name type="scientific">Peronospora matthiolae</name>
    <dbReference type="NCBI Taxonomy" id="2874970"/>
    <lineage>
        <taxon>Eukaryota</taxon>
        <taxon>Sar</taxon>
        <taxon>Stramenopiles</taxon>
        <taxon>Oomycota</taxon>
        <taxon>Peronosporomycetes</taxon>
        <taxon>Peronosporales</taxon>
        <taxon>Peronosporaceae</taxon>
        <taxon>Peronospora</taxon>
    </lineage>
</organism>
<proteinExistence type="predicted"/>
<evidence type="ECO:0000313" key="3">
    <source>
        <dbReference type="EMBL" id="CAK7902094.1"/>
    </source>
</evidence>
<accession>A0AAV1T6T1</accession>
<dbReference type="SMART" id="SM00762">
    <property type="entry name" value="Cog4"/>
    <property type="match status" value="1"/>
</dbReference>
<name>A0AAV1T6T1_9STRA</name>
<dbReference type="InterPro" id="IPR013167">
    <property type="entry name" value="COG4_M"/>
</dbReference>
<dbReference type="Pfam" id="PF08318">
    <property type="entry name" value="COG4_m"/>
    <property type="match status" value="1"/>
</dbReference>
<feature type="domain" description="COG4 transport protein middle alpha-helical bundle" evidence="2">
    <location>
        <begin position="59"/>
        <end position="367"/>
    </location>
</feature>